<reference evidence="1" key="1">
    <citation type="submission" date="2022-04" db="EMBL/GenBank/DDBJ databases">
        <title>Genome of the entomopathogenic fungus Entomophthora muscae.</title>
        <authorList>
            <person name="Elya C."/>
            <person name="Lovett B.R."/>
            <person name="Lee E."/>
            <person name="Macias A.M."/>
            <person name="Hajek A.E."/>
            <person name="De Bivort B.L."/>
            <person name="Kasson M.T."/>
            <person name="De Fine Licht H.H."/>
            <person name="Stajich J.E."/>
        </authorList>
    </citation>
    <scope>NUCLEOTIDE SEQUENCE</scope>
    <source>
        <strain evidence="1">Berkeley</strain>
    </source>
</reference>
<evidence type="ECO:0000313" key="1">
    <source>
        <dbReference type="EMBL" id="KAJ9072761.1"/>
    </source>
</evidence>
<proteinExistence type="predicted"/>
<sequence length="803" mass="88921">MQKLDLISDRAPINETGPLFPATIVIPCPVSTSGAMYMSTVCLLALFWIIFRFFSTHGIQDLQSISMGVAPRPDFPSTVDHSPPQEEHSAYSESSEEFPVRPPAPKLVQKPLLRLFIVAALAFSMTLLNAHLILSFSRPYRACRDRFGSIFPSLEDSRTSNGWRYSLAVLSSIYYRDPSIQNTVYTSSMLFDFSRAFLISGVLLFYSDFPGAVFRHLPISLSTSYFREWKNNFTVFGYLYAPFSIVVLLLIRILISPSSELVSVLASQYFLDAEALLLFLLCLASGTLFRLKRHQKELRKQSIFTSSYYREGALSDSAVFSDRQRYLLLSEFHVTEYFAQASFAMAACLLCHSICNAMFFSIFQQLGSKTTQPWTLSLLFWLQYLTMPIMACLTMFVIYPREDANATSRVHMAALKPLLNAINRRPSLDQTPAGHTHGSLLPTTQTPSRGKIPGHCSVPRVSSLSTRLHQQTSIESHSSRTMSRDSTESLHPSSQALSLQSNTSHPSHNDFKRSSRQILSDSAYYPEVYTSKTVSKRTSLESLAEPGVKKTPPTIEASLLNITSSASTTNESTNEDTASTSSYATSDSPTLPRGYTPLTSQMKQISSQPVIITEESTTSSSLTPDSKVSSENITSPSYDSSSPRMKSYIASFTNVHLTPNSLPVLKSHSSSNEVSSLISSMSSTMALDSPKSREGNSSFPIALNPNMRINIQKPADAFTPTPYLSSSNSSLAQTRRSQAILNPNHSSNLRPDSTEGNLKPNPLARNSHDPTNLKPLPDSMTRTNSGASYKIGEEFFNRRSSTS</sequence>
<accession>A0ACC2TEA7</accession>
<protein>
    <submittedName>
        <fullName evidence="1">Uncharacterized protein</fullName>
    </submittedName>
</protein>
<keyword evidence="2" id="KW-1185">Reference proteome</keyword>
<evidence type="ECO:0000313" key="2">
    <source>
        <dbReference type="Proteomes" id="UP001165960"/>
    </source>
</evidence>
<name>A0ACC2TEA7_9FUNG</name>
<dbReference type="EMBL" id="QTSX02002967">
    <property type="protein sequence ID" value="KAJ9072761.1"/>
    <property type="molecule type" value="Genomic_DNA"/>
</dbReference>
<comment type="caution">
    <text evidence="1">The sequence shown here is derived from an EMBL/GenBank/DDBJ whole genome shotgun (WGS) entry which is preliminary data.</text>
</comment>
<organism evidence="1 2">
    <name type="scientific">Entomophthora muscae</name>
    <dbReference type="NCBI Taxonomy" id="34485"/>
    <lineage>
        <taxon>Eukaryota</taxon>
        <taxon>Fungi</taxon>
        <taxon>Fungi incertae sedis</taxon>
        <taxon>Zoopagomycota</taxon>
        <taxon>Entomophthoromycotina</taxon>
        <taxon>Entomophthoromycetes</taxon>
        <taxon>Entomophthorales</taxon>
        <taxon>Entomophthoraceae</taxon>
        <taxon>Entomophthora</taxon>
    </lineage>
</organism>
<dbReference type="Proteomes" id="UP001165960">
    <property type="component" value="Unassembled WGS sequence"/>
</dbReference>
<gene>
    <name evidence="1" type="ORF">DSO57_1023935</name>
</gene>